<dbReference type="RefSeq" id="WP_209873837.1">
    <property type="nucleotide sequence ID" value="NZ_JAGGLV010000008.1"/>
</dbReference>
<evidence type="ECO:0000259" key="1">
    <source>
        <dbReference type="Pfam" id="PF11575"/>
    </source>
</evidence>
<proteinExistence type="predicted"/>
<protein>
    <recommendedName>
        <fullName evidence="1">Ferric siderophore reductase C-terminal domain-containing protein</fullName>
    </recommendedName>
</protein>
<accession>A0ABS4NRJ4</accession>
<reference evidence="2 3" key="1">
    <citation type="submission" date="2021-03" db="EMBL/GenBank/DDBJ databases">
        <title>Genomic Encyclopedia of Type Strains, Phase IV (KMG-IV): sequencing the most valuable type-strain genomes for metagenomic binning, comparative biology and taxonomic classification.</title>
        <authorList>
            <person name="Goeker M."/>
        </authorList>
    </citation>
    <scope>NUCLEOTIDE SEQUENCE [LARGE SCALE GENOMIC DNA]</scope>
    <source>
        <strain evidence="2 3">DSM 101953</strain>
    </source>
</reference>
<feature type="domain" description="Ferric siderophore reductase C-terminal" evidence="1">
    <location>
        <begin position="227"/>
        <end position="247"/>
    </location>
</feature>
<dbReference type="Pfam" id="PF11575">
    <property type="entry name" value="FhuF_C"/>
    <property type="match status" value="1"/>
</dbReference>
<dbReference type="EMBL" id="JAGGLV010000008">
    <property type="protein sequence ID" value="MBP2112681.1"/>
    <property type="molecule type" value="Genomic_DNA"/>
</dbReference>
<gene>
    <name evidence="2" type="ORF">J2Z70_002835</name>
</gene>
<name>A0ABS4NRJ4_9BACL</name>
<evidence type="ECO:0000313" key="3">
    <source>
        <dbReference type="Proteomes" id="UP000773462"/>
    </source>
</evidence>
<comment type="caution">
    <text evidence="2">The sequence shown here is derived from an EMBL/GenBank/DDBJ whole genome shotgun (WGS) entry which is preliminary data.</text>
</comment>
<evidence type="ECO:0000313" key="2">
    <source>
        <dbReference type="EMBL" id="MBP2112681.1"/>
    </source>
</evidence>
<dbReference type="InterPro" id="IPR024726">
    <property type="entry name" value="FhuF_C"/>
</dbReference>
<dbReference type="Proteomes" id="UP000773462">
    <property type="component" value="Unassembled WGS sequence"/>
</dbReference>
<organism evidence="2 3">
    <name type="scientific">Paenibacillus silagei</name>
    <dbReference type="NCBI Taxonomy" id="1670801"/>
    <lineage>
        <taxon>Bacteria</taxon>
        <taxon>Bacillati</taxon>
        <taxon>Bacillota</taxon>
        <taxon>Bacilli</taxon>
        <taxon>Bacillales</taxon>
        <taxon>Paenibacillaceae</taxon>
        <taxon>Paenibacillus</taxon>
    </lineage>
</organism>
<sequence>MNEFLRQEYKSKFDLHLEVPDGAVYSFAAAELAEEGGMRAFMEAYRPLMKALDDKAAGAYFGGYLSIMALAVQYSVTGFLCVPDFSLRNLQLHLVPADGYCRIAFSLREWGMVQAPADEPGRKAWRNAALTSFYQNTAGPLIRMASQVSGLSPGEIWGQLPTKFNYYAEAFAAELTDPLLLRRLEEDYAYLKDELPAAVFGMPRNPFQVKVRRIESLTDPQQTVQLRNRCCMYYRTEGGRLCYTCPRMKEEERSARREEFRAERAAAGE</sequence>
<keyword evidence="3" id="KW-1185">Reference proteome</keyword>